<dbReference type="PROSITE" id="PS51892">
    <property type="entry name" value="SUBTILASE"/>
    <property type="match status" value="1"/>
</dbReference>
<dbReference type="InterPro" id="IPR023828">
    <property type="entry name" value="Peptidase_S8_Ser-AS"/>
</dbReference>
<dbReference type="InterPro" id="IPR051048">
    <property type="entry name" value="Peptidase_S8/S53_subtilisin"/>
</dbReference>
<protein>
    <submittedName>
        <fullName evidence="8">S8 family serine peptidase</fullName>
    </submittedName>
</protein>
<dbReference type="InterPro" id="IPR022398">
    <property type="entry name" value="Peptidase_S8_His-AS"/>
</dbReference>
<dbReference type="PANTHER" id="PTHR43399">
    <property type="entry name" value="SUBTILISIN-RELATED"/>
    <property type="match status" value="1"/>
</dbReference>
<dbReference type="EMBL" id="JAVTTO010000001">
    <property type="protein sequence ID" value="MDT7831160.1"/>
    <property type="molecule type" value="Genomic_DNA"/>
</dbReference>
<evidence type="ECO:0000256" key="2">
    <source>
        <dbReference type="ARBA" id="ARBA00022670"/>
    </source>
</evidence>
<feature type="active site" description="Charge relay system" evidence="5">
    <location>
        <position position="89"/>
    </location>
</feature>
<feature type="active site" description="Charge relay system" evidence="5">
    <location>
        <position position="292"/>
    </location>
</feature>
<comment type="similarity">
    <text evidence="1 5">Belongs to the peptidase S8 family.</text>
</comment>
<gene>
    <name evidence="8" type="ORF">RQM59_02145</name>
</gene>
<evidence type="ECO:0000256" key="5">
    <source>
        <dbReference type="PROSITE-ProRule" id="PRU01240"/>
    </source>
</evidence>
<keyword evidence="9" id="KW-1185">Reference proteome</keyword>
<dbReference type="PRINTS" id="PR00723">
    <property type="entry name" value="SUBTILISIN"/>
</dbReference>
<evidence type="ECO:0000313" key="8">
    <source>
        <dbReference type="EMBL" id="MDT7831160.1"/>
    </source>
</evidence>
<dbReference type="InterPro" id="IPR015500">
    <property type="entry name" value="Peptidase_S8_subtilisin-rel"/>
</dbReference>
<feature type="active site" description="Charge relay system" evidence="5">
    <location>
        <position position="462"/>
    </location>
</feature>
<accession>A0ABU3LBP8</accession>
<evidence type="ECO:0000256" key="6">
    <source>
        <dbReference type="SAM" id="MobiDB-lite"/>
    </source>
</evidence>
<dbReference type="InterPro" id="IPR036852">
    <property type="entry name" value="Peptidase_S8/S53_dom_sf"/>
</dbReference>
<name>A0ABU3LBP8_9FLAO</name>
<keyword evidence="3 5" id="KW-0378">Hydrolase</keyword>
<dbReference type="InterPro" id="IPR017308">
    <property type="entry name" value="Pept_S8_subtilisin_bacteroid"/>
</dbReference>
<evidence type="ECO:0000256" key="4">
    <source>
        <dbReference type="ARBA" id="ARBA00022825"/>
    </source>
</evidence>
<dbReference type="SUPFAM" id="SSF52743">
    <property type="entry name" value="Subtilisin-like"/>
    <property type="match status" value="1"/>
</dbReference>
<dbReference type="PANTHER" id="PTHR43399:SF4">
    <property type="entry name" value="CELL WALL-ASSOCIATED PROTEASE"/>
    <property type="match status" value="1"/>
</dbReference>
<sequence length="546" mass="59226">MKSLKQITYLLTGLILVAGCKTVSNLPVPKGNPVAISAVAKKAALTENVKQGWGHLDLLKDSIPGMSLDKAYEFVQNKKGVTVVVAVVDSGTDLEHEDLKDVAWVNPKEIPGNGIDDDKNGFVDDINGWNFLGPIYKENAELYRIIKDSTIVDKATYSKAKMAYDKKIAEASKNKARFGQILQAVNFANDNISEKLGTKKYTKEDLKKIDVSSSQVLSQSVAIANQMFDLGLTSLQEAIDELTDLVSNAEDLLGEKAIKKEYRKVLNNNENSMATKIYGDNKSGHSEKDESHGSHVSGIIGASRNNGKGMNGVAKNVKIMAVRVVPDGDEYDKDVALGIRYAVDNGAKVINTSFGKGYSPKKEWVYEAIQYAEKNDVLIVNAAGNDGKDIDVSVSYPNDTPDMKNEIADNFLTVGAMSANYNEKLPASFTNYGKINVDVFAPGVEIYSTTPENEYAYKNGTSMAAPSAAGVAALVRSYYPQLSASQVKHVLMNSGTKIDLEVVRPGSVSREKPDGEKVNFSELSVSGRVVNAYNALKMADQMVNGK</sequence>
<evidence type="ECO:0000259" key="7">
    <source>
        <dbReference type="Pfam" id="PF00082"/>
    </source>
</evidence>
<dbReference type="PROSITE" id="PS00138">
    <property type="entry name" value="SUBTILASE_SER"/>
    <property type="match status" value="1"/>
</dbReference>
<evidence type="ECO:0000313" key="9">
    <source>
        <dbReference type="Proteomes" id="UP001257277"/>
    </source>
</evidence>
<keyword evidence="2 5" id="KW-0645">Protease</keyword>
<comment type="caution">
    <text evidence="8">The sequence shown here is derived from an EMBL/GenBank/DDBJ whole genome shotgun (WGS) entry which is preliminary data.</text>
</comment>
<dbReference type="PROSITE" id="PS51257">
    <property type="entry name" value="PROKAR_LIPOPROTEIN"/>
    <property type="match status" value="1"/>
</dbReference>
<proteinExistence type="inferred from homology"/>
<feature type="compositionally biased region" description="Basic and acidic residues" evidence="6">
    <location>
        <begin position="282"/>
        <end position="293"/>
    </location>
</feature>
<reference evidence="8 9" key="1">
    <citation type="submission" date="2023-09" db="EMBL/GenBank/DDBJ databases">
        <title>Novel taxa isolated from Blanes Bay.</title>
        <authorList>
            <person name="Rey-Velasco X."/>
            <person name="Lucena T."/>
        </authorList>
    </citation>
    <scope>NUCLEOTIDE SEQUENCE [LARGE SCALE GENOMIC DNA]</scope>
    <source>
        <strain evidence="8 9">S356</strain>
    </source>
</reference>
<evidence type="ECO:0000256" key="1">
    <source>
        <dbReference type="ARBA" id="ARBA00011073"/>
    </source>
</evidence>
<dbReference type="PIRSF" id="PIRSF037892">
    <property type="entry name" value="Subtilisin_rel_SRU_0565"/>
    <property type="match status" value="1"/>
</dbReference>
<dbReference type="Proteomes" id="UP001257277">
    <property type="component" value="Unassembled WGS sequence"/>
</dbReference>
<feature type="domain" description="Peptidase S8/S53" evidence="7">
    <location>
        <begin position="82"/>
        <end position="496"/>
    </location>
</feature>
<dbReference type="RefSeq" id="WP_349240412.1">
    <property type="nucleotide sequence ID" value="NZ_JAVTTO010000001.1"/>
</dbReference>
<dbReference type="PROSITE" id="PS00137">
    <property type="entry name" value="SUBTILASE_HIS"/>
    <property type="match status" value="1"/>
</dbReference>
<dbReference type="Gene3D" id="3.40.50.200">
    <property type="entry name" value="Peptidase S8/S53 domain"/>
    <property type="match status" value="2"/>
</dbReference>
<feature type="region of interest" description="Disordered" evidence="6">
    <location>
        <begin position="280"/>
        <end position="303"/>
    </location>
</feature>
<evidence type="ECO:0000256" key="3">
    <source>
        <dbReference type="ARBA" id="ARBA00022801"/>
    </source>
</evidence>
<dbReference type="Pfam" id="PF00082">
    <property type="entry name" value="Peptidase_S8"/>
    <property type="match status" value="1"/>
</dbReference>
<organism evidence="8 9">
    <name type="scientific">Asprobacillus argus</name>
    <dbReference type="NCBI Taxonomy" id="3076534"/>
    <lineage>
        <taxon>Bacteria</taxon>
        <taxon>Pseudomonadati</taxon>
        <taxon>Bacteroidota</taxon>
        <taxon>Flavobacteriia</taxon>
        <taxon>Flavobacteriales</taxon>
        <taxon>Flavobacteriaceae</taxon>
        <taxon>Asprobacillus</taxon>
    </lineage>
</organism>
<dbReference type="InterPro" id="IPR000209">
    <property type="entry name" value="Peptidase_S8/S53_dom"/>
</dbReference>
<keyword evidence="4 5" id="KW-0720">Serine protease</keyword>